<accession>A0ABU3CFX6</accession>
<comment type="caution">
    <text evidence="3">The sequence shown here is derived from an EMBL/GenBank/DDBJ whole genome shotgun (WGS) entry which is preliminary data.</text>
</comment>
<gene>
    <name evidence="3" type="ORF">RM545_00985</name>
</gene>
<dbReference type="InterPro" id="IPR025433">
    <property type="entry name" value="DUF4168"/>
</dbReference>
<evidence type="ECO:0000313" key="3">
    <source>
        <dbReference type="EMBL" id="MDT0645248.1"/>
    </source>
</evidence>
<protein>
    <submittedName>
        <fullName evidence="3">DUF4168 domain-containing protein</fullName>
    </submittedName>
</protein>
<sequence>MKKIASLLVFIALIGSMNAIAQTQPMPQQQKVEVDVDNEELAKFAEAYQGLRMVNQEAQQKMVKVVESEGFEIQRFNEMYQTSMNPNEELDASADEMEKYKAIVQKIEGMQGEFQERMEEVITEQGFTMERYEKLAMALQTNPEMQQRMQEMLQGQ</sequence>
<feature type="domain" description="DUF4168" evidence="2">
    <location>
        <begin position="90"/>
        <end position="148"/>
    </location>
</feature>
<evidence type="ECO:0000256" key="1">
    <source>
        <dbReference type="SAM" id="SignalP"/>
    </source>
</evidence>
<organism evidence="3 4">
    <name type="scientific">Autumnicola lenta</name>
    <dbReference type="NCBI Taxonomy" id="3075593"/>
    <lineage>
        <taxon>Bacteria</taxon>
        <taxon>Pseudomonadati</taxon>
        <taxon>Bacteroidota</taxon>
        <taxon>Flavobacteriia</taxon>
        <taxon>Flavobacteriales</taxon>
        <taxon>Flavobacteriaceae</taxon>
        <taxon>Autumnicola</taxon>
    </lineage>
</organism>
<name>A0ABU3CFX6_9FLAO</name>
<dbReference type="Proteomes" id="UP001245285">
    <property type="component" value="Unassembled WGS sequence"/>
</dbReference>
<proteinExistence type="predicted"/>
<feature type="chain" id="PRO_5046667803" evidence="1">
    <location>
        <begin position="22"/>
        <end position="156"/>
    </location>
</feature>
<reference evidence="3 4" key="1">
    <citation type="submission" date="2023-09" db="EMBL/GenBank/DDBJ databases">
        <authorList>
            <person name="Rey-Velasco X."/>
        </authorList>
    </citation>
    <scope>NUCLEOTIDE SEQUENCE [LARGE SCALE GENOMIC DNA]</scope>
    <source>
        <strain evidence="3 4">F260</strain>
    </source>
</reference>
<keyword evidence="4" id="KW-1185">Reference proteome</keyword>
<dbReference type="EMBL" id="JAVRHO010000001">
    <property type="protein sequence ID" value="MDT0645248.1"/>
    <property type="molecule type" value="Genomic_DNA"/>
</dbReference>
<evidence type="ECO:0000259" key="2">
    <source>
        <dbReference type="Pfam" id="PF13767"/>
    </source>
</evidence>
<keyword evidence="1" id="KW-0732">Signal</keyword>
<dbReference type="RefSeq" id="WP_311493396.1">
    <property type="nucleotide sequence ID" value="NZ_JAVRHO010000001.1"/>
</dbReference>
<evidence type="ECO:0000313" key="4">
    <source>
        <dbReference type="Proteomes" id="UP001245285"/>
    </source>
</evidence>
<dbReference type="Pfam" id="PF13767">
    <property type="entry name" value="DUF4168"/>
    <property type="match status" value="2"/>
</dbReference>
<feature type="signal peptide" evidence="1">
    <location>
        <begin position="1"/>
        <end position="21"/>
    </location>
</feature>
<feature type="domain" description="DUF4168" evidence="2">
    <location>
        <begin position="21"/>
        <end position="82"/>
    </location>
</feature>